<organism evidence="1 2">
    <name type="scientific">Brevibacillus fluminis</name>
    <dbReference type="NCBI Taxonomy" id="511487"/>
    <lineage>
        <taxon>Bacteria</taxon>
        <taxon>Bacillati</taxon>
        <taxon>Bacillota</taxon>
        <taxon>Bacilli</taxon>
        <taxon>Bacillales</taxon>
        <taxon>Paenibacillaceae</taxon>
        <taxon>Brevibacillus</taxon>
    </lineage>
</organism>
<proteinExistence type="predicted"/>
<dbReference type="EMBL" id="RHHQ01000031">
    <property type="protein sequence ID" value="RNB78766.1"/>
    <property type="molecule type" value="Genomic_DNA"/>
</dbReference>
<reference evidence="1 2" key="1">
    <citation type="submission" date="2018-10" db="EMBL/GenBank/DDBJ databases">
        <title>Phylogenomics of Brevibacillus.</title>
        <authorList>
            <person name="Dunlap C."/>
        </authorList>
    </citation>
    <scope>NUCLEOTIDE SEQUENCE [LARGE SCALE GENOMIC DNA]</scope>
    <source>
        <strain evidence="1 2">JCM 15716</strain>
    </source>
</reference>
<comment type="caution">
    <text evidence="1">The sequence shown here is derived from an EMBL/GenBank/DDBJ whole genome shotgun (WGS) entry which is preliminary data.</text>
</comment>
<sequence length="115" mass="13483">MEQLPCEGCRGLCCGPVPVTETELKKIKKSIKAMPQKKRMELANQQRFFGTCLFYDVNNDRCGIHAVRPDVCRMFGYYKEMICFRMPQLATKTDRQVRERPVGILSVDFTWHDFR</sequence>
<name>A0A3M8CSI9_9BACL</name>
<accession>A0A3M8CSI9</accession>
<gene>
    <name evidence="1" type="ORF">EDM56_30295</name>
</gene>
<dbReference type="Pfam" id="PF03692">
    <property type="entry name" value="CxxCxxCC"/>
    <property type="match status" value="1"/>
</dbReference>
<dbReference type="OrthoDB" id="9810361at2"/>
<evidence type="ECO:0000313" key="2">
    <source>
        <dbReference type="Proteomes" id="UP000271031"/>
    </source>
</evidence>
<keyword evidence="2" id="KW-1185">Reference proteome</keyword>
<dbReference type="Proteomes" id="UP000271031">
    <property type="component" value="Unassembled WGS sequence"/>
</dbReference>
<dbReference type="RefSeq" id="WP_122921661.1">
    <property type="nucleotide sequence ID" value="NZ_RHHQ01000031.1"/>
</dbReference>
<dbReference type="AlphaFoldDB" id="A0A3M8CSI9"/>
<protein>
    <submittedName>
        <fullName evidence="1">YkgJ family cysteine cluster protein</fullName>
    </submittedName>
</protein>
<dbReference type="InterPro" id="IPR005358">
    <property type="entry name" value="Puta_zinc/iron-chelating_dom"/>
</dbReference>
<evidence type="ECO:0000313" key="1">
    <source>
        <dbReference type="EMBL" id="RNB78766.1"/>
    </source>
</evidence>